<dbReference type="EMBL" id="FBWH01000026">
    <property type="protein sequence ID" value="CUX35354.1"/>
    <property type="molecule type" value="Genomic_DNA"/>
</dbReference>
<evidence type="ECO:0000313" key="1">
    <source>
        <dbReference type="EMBL" id="CUX35354.1"/>
    </source>
</evidence>
<evidence type="ECO:0000313" key="2">
    <source>
        <dbReference type="Proteomes" id="UP000191812"/>
    </source>
</evidence>
<name>A0ABM9VGB3_9HYPH</name>
<comment type="caution">
    <text evidence="1">The sequence shown here is derived from an EMBL/GenBank/DDBJ whole genome shotgun (WGS) entry which is preliminary data.</text>
</comment>
<proteinExistence type="predicted"/>
<organism evidence="1 2">
    <name type="scientific">Agrobacterium genomosp. 13 str. CFBP 6927</name>
    <dbReference type="NCBI Taxonomy" id="1183428"/>
    <lineage>
        <taxon>Bacteria</taxon>
        <taxon>Pseudomonadati</taxon>
        <taxon>Pseudomonadota</taxon>
        <taxon>Alphaproteobacteria</taxon>
        <taxon>Hyphomicrobiales</taxon>
        <taxon>Rhizobiaceae</taxon>
        <taxon>Rhizobium/Agrobacterium group</taxon>
        <taxon>Agrobacterium</taxon>
        <taxon>Agrobacterium tumefaciens complex</taxon>
    </lineage>
</organism>
<sequence length="29" mass="3396">MFLLIFVNAAEYIKFPELLLRCNVRIVVA</sequence>
<keyword evidence="2" id="KW-1185">Reference proteome</keyword>
<protein>
    <submittedName>
        <fullName evidence="1">Uncharacterized protein</fullName>
    </submittedName>
</protein>
<gene>
    <name evidence="1" type="ORF">AGR13a_Cc320035</name>
</gene>
<reference evidence="1 2" key="1">
    <citation type="submission" date="2016-01" db="EMBL/GenBank/DDBJ databases">
        <authorList>
            <person name="Regsiter A."/>
            <person name="william w."/>
        </authorList>
    </citation>
    <scope>NUCLEOTIDE SEQUENCE [LARGE SCALE GENOMIC DNA]</scope>
    <source>
        <strain evidence="1 2">CFBP 6927</strain>
    </source>
</reference>
<dbReference type="Proteomes" id="UP000191812">
    <property type="component" value="Unassembled WGS sequence"/>
</dbReference>
<accession>A0ABM9VGB3</accession>